<sequence>MCNLDTTCAAIAIRQDFISIFLVSFALEEKMSSPFTHSYYMESHTLDPDDWLTELSERPSDGGGCMQDGPSVLHTSYPLGGYLDSSISHSFGASGDSPGCGSALSLFEATPHPSGETPWESHQDLDGCASMSFGVVAKTLNYTPQEAYRILKETALKRALPPPVQPCGSQQRFRWTGEFNETILCAYKYLGSESARPVSILTLIREALPNLPVTRQQVESRLQKVRISLRRAYGLPPTGALSNCHVPKDINRRRYENLKGLWDRNRAERMGLGLSTH</sequence>
<dbReference type="VEuPathDB" id="GiardiaDB:GL50581_566"/>
<dbReference type="VEuPathDB" id="GiardiaDB:QR46_4938"/>
<accession>V6TJR2</accession>
<gene>
    <name evidence="1" type="ORF">DHA2_152378</name>
</gene>
<dbReference type="Gene3D" id="1.10.10.60">
    <property type="entry name" value="Homeodomain-like"/>
    <property type="match status" value="1"/>
</dbReference>
<evidence type="ECO:0000313" key="2">
    <source>
        <dbReference type="Proteomes" id="UP000018320"/>
    </source>
</evidence>
<dbReference type="Proteomes" id="UP000018320">
    <property type="component" value="Unassembled WGS sequence"/>
</dbReference>
<reference evidence="1 2" key="2">
    <citation type="journal article" date="2013" name="Genome Biol. Evol.">
        <title>Genome sequencing of Giardia lamblia genotypes A2 and B isolates (DH and GS) and comparative analysis with the genomes of genotypes A1 and E (WB and Pig).</title>
        <authorList>
            <person name="Adam R.D."/>
            <person name="Dahlstrom E.W."/>
            <person name="Martens C.A."/>
            <person name="Bruno D.P."/>
            <person name="Barbian K.D."/>
            <person name="Ricklefs S.M."/>
            <person name="Hernandez M.M."/>
            <person name="Narla N.P."/>
            <person name="Patel R.B."/>
            <person name="Porcella S.F."/>
            <person name="Nash T.E."/>
        </authorList>
    </citation>
    <scope>NUCLEOTIDE SEQUENCE [LARGE SCALE GENOMIC DNA]</scope>
    <source>
        <strain evidence="1 2">DH</strain>
    </source>
</reference>
<dbReference type="InterPro" id="IPR009057">
    <property type="entry name" value="Homeodomain-like_sf"/>
</dbReference>
<evidence type="ECO:0000313" key="1">
    <source>
        <dbReference type="EMBL" id="ESU39011.1"/>
    </source>
</evidence>
<proteinExistence type="predicted"/>
<dbReference type="SUPFAM" id="SSF46689">
    <property type="entry name" value="Homeodomain-like"/>
    <property type="match status" value="1"/>
</dbReference>
<dbReference type="EMBL" id="AHGT01000007">
    <property type="protein sequence ID" value="ESU39011.1"/>
    <property type="molecule type" value="Genomic_DNA"/>
</dbReference>
<name>V6TJR2_GIAIN</name>
<dbReference type="VEuPathDB" id="GiardiaDB:GL50803_0033232"/>
<dbReference type="AlphaFoldDB" id="V6TJR2"/>
<organism evidence="1 2">
    <name type="scientific">Giardia intestinalis</name>
    <name type="common">Giardia lamblia</name>
    <dbReference type="NCBI Taxonomy" id="5741"/>
    <lineage>
        <taxon>Eukaryota</taxon>
        <taxon>Metamonada</taxon>
        <taxon>Diplomonadida</taxon>
        <taxon>Hexamitidae</taxon>
        <taxon>Giardiinae</taxon>
        <taxon>Giardia</taxon>
    </lineage>
</organism>
<comment type="caution">
    <text evidence="1">The sequence shown here is derived from an EMBL/GenBank/DDBJ whole genome shotgun (WGS) entry which is preliminary data.</text>
</comment>
<dbReference type="VEuPathDB" id="GiardiaDB:DHA2_152378"/>
<protein>
    <submittedName>
        <fullName evidence="1">GARP family protein</fullName>
    </submittedName>
</protein>
<reference evidence="2" key="1">
    <citation type="submission" date="2012-02" db="EMBL/GenBank/DDBJ databases">
        <title>Genome sequencing of Giardia lamblia Genotypes A2 and B isolates (DH and GS) and comparative analysis with the genomes of Genotypes A1 and E (WB and Pig).</title>
        <authorList>
            <person name="Adam R."/>
            <person name="Dahlstrom E."/>
            <person name="Martens C."/>
            <person name="Bruno D."/>
            <person name="Barbian K."/>
            <person name="Porcella S.F."/>
            <person name="Nash T."/>
        </authorList>
    </citation>
    <scope>NUCLEOTIDE SEQUENCE</scope>
    <source>
        <strain evidence="2">DH</strain>
    </source>
</reference>